<feature type="compositionally biased region" description="Polar residues" evidence="1">
    <location>
        <begin position="481"/>
        <end position="495"/>
    </location>
</feature>
<feature type="compositionally biased region" description="Polar residues" evidence="1">
    <location>
        <begin position="318"/>
        <end position="331"/>
    </location>
</feature>
<evidence type="ECO:0000256" key="1">
    <source>
        <dbReference type="SAM" id="MobiDB-lite"/>
    </source>
</evidence>
<sequence length="495" mass="52036">MAAQKFVTSSLGCLLLIIGGSLAQSNPEGELNGAQEGMKGNPPQFIQDLDEGNRTVYFSIKFNNSLTKGQIVSAIQNWLQAMPPNVQTDYAKWQANITQMKDDFVNKLKANLTSDGSELFDKIQSAVDDQSINYTETCQQILNAINGSSQAAQEDLLSAVKDSFSGHIATQFGSNRQTDQSASSNHANMVAGGAVGASANGQPSLGMNNGHSRPGMNPCQQFMGAAGPHGGFTSKGMGAGPGSQMMPFQPQSGGQNGQNSQNGQSGPMSLQNGQMSGESQPDQKSKRGSESQSGQNGQNVILPFGQNGQNGFPPMAQNGLSVQNGQVGSQLGQMPGQMGGMMNGQMQPQHSQRRRRRNSDGKSGRNGSPTTGQNGQMLQPNGQSGQKRLHSLEQSGQKGKMPPMPGQSQSSQRRRRRQIEGQMTGLNGQFPQMGQMGPNGAQMVQPGSPMGPMGTGTVNGQLQQLPNGGLPPQLLPVPNGANNSNPGTGINNGKK</sequence>
<feature type="compositionally biased region" description="Polar residues" evidence="1">
    <location>
        <begin position="290"/>
        <end position="299"/>
    </location>
</feature>
<accession>A0AAD4R6Y7</accession>
<evidence type="ECO:0000313" key="3">
    <source>
        <dbReference type="EMBL" id="KAI1714440.1"/>
    </source>
</evidence>
<evidence type="ECO:0000313" key="4">
    <source>
        <dbReference type="Proteomes" id="UP001201812"/>
    </source>
</evidence>
<organism evidence="3 4">
    <name type="scientific">Ditylenchus destructor</name>
    <dbReference type="NCBI Taxonomy" id="166010"/>
    <lineage>
        <taxon>Eukaryota</taxon>
        <taxon>Metazoa</taxon>
        <taxon>Ecdysozoa</taxon>
        <taxon>Nematoda</taxon>
        <taxon>Chromadorea</taxon>
        <taxon>Rhabditida</taxon>
        <taxon>Tylenchina</taxon>
        <taxon>Tylenchomorpha</taxon>
        <taxon>Sphaerularioidea</taxon>
        <taxon>Anguinidae</taxon>
        <taxon>Anguininae</taxon>
        <taxon>Ditylenchus</taxon>
    </lineage>
</organism>
<feature type="compositionally biased region" description="Polar residues" evidence="1">
    <location>
        <begin position="267"/>
        <end position="280"/>
    </location>
</feature>
<keyword evidence="4" id="KW-1185">Reference proteome</keyword>
<feature type="chain" id="PRO_5042135335" description="SXP/RAL-2 family protein Ani s 5-like cation-binding domain-containing protein" evidence="2">
    <location>
        <begin position="24"/>
        <end position="495"/>
    </location>
</feature>
<reference evidence="3" key="1">
    <citation type="submission" date="2022-01" db="EMBL/GenBank/DDBJ databases">
        <title>Genome Sequence Resource for Two Populations of Ditylenchus destructor, the Migratory Endoparasitic Phytonematode.</title>
        <authorList>
            <person name="Zhang H."/>
            <person name="Lin R."/>
            <person name="Xie B."/>
        </authorList>
    </citation>
    <scope>NUCLEOTIDE SEQUENCE</scope>
    <source>
        <strain evidence="3">BazhouSP</strain>
    </source>
</reference>
<dbReference type="PANTHER" id="PTHR21593">
    <property type="entry name" value="PRION-LIKE- Q/N-RICH -DOMAIN-BEARING PROTEIN PROTEIN"/>
    <property type="match status" value="1"/>
</dbReference>
<feature type="region of interest" description="Disordered" evidence="1">
    <location>
        <begin position="193"/>
        <end position="495"/>
    </location>
</feature>
<dbReference type="EMBL" id="JAKKPZ010000013">
    <property type="protein sequence ID" value="KAI1714440.1"/>
    <property type="molecule type" value="Genomic_DNA"/>
</dbReference>
<proteinExistence type="predicted"/>
<protein>
    <recommendedName>
        <fullName evidence="5">SXP/RAL-2 family protein Ani s 5-like cation-binding domain-containing protein</fullName>
    </recommendedName>
</protein>
<dbReference type="Proteomes" id="UP001201812">
    <property type="component" value="Unassembled WGS sequence"/>
</dbReference>
<feature type="compositionally biased region" description="Low complexity" evidence="1">
    <location>
        <begin position="251"/>
        <end position="266"/>
    </location>
</feature>
<keyword evidence="2" id="KW-0732">Signal</keyword>
<gene>
    <name evidence="3" type="ORF">DdX_08535</name>
</gene>
<feature type="signal peptide" evidence="2">
    <location>
        <begin position="1"/>
        <end position="23"/>
    </location>
</feature>
<dbReference type="PANTHER" id="PTHR21593:SF36">
    <property type="entry name" value="DUF148 DOMAIN-CONTAINING PROTEIN-RELATED"/>
    <property type="match status" value="1"/>
</dbReference>
<feature type="compositionally biased region" description="Polar residues" evidence="1">
    <location>
        <begin position="365"/>
        <end position="397"/>
    </location>
</feature>
<evidence type="ECO:0008006" key="5">
    <source>
        <dbReference type="Google" id="ProtNLM"/>
    </source>
</evidence>
<dbReference type="AlphaFoldDB" id="A0AAD4R6Y7"/>
<comment type="caution">
    <text evidence="3">The sequence shown here is derived from an EMBL/GenBank/DDBJ whole genome shotgun (WGS) entry which is preliminary data.</text>
</comment>
<evidence type="ECO:0000256" key="2">
    <source>
        <dbReference type="SAM" id="SignalP"/>
    </source>
</evidence>
<name>A0AAD4R6Y7_9BILA</name>
<feature type="compositionally biased region" description="Low complexity" evidence="1">
    <location>
        <begin position="446"/>
        <end position="480"/>
    </location>
</feature>
<feature type="compositionally biased region" description="Polar residues" evidence="1">
    <location>
        <begin position="202"/>
        <end position="211"/>
    </location>
</feature>
<dbReference type="InterPro" id="IPR052823">
    <property type="entry name" value="SXP/RAL-2_related"/>
</dbReference>